<dbReference type="GO" id="GO:0048573">
    <property type="term" value="P:photoperiodism, flowering"/>
    <property type="evidence" value="ECO:0007669"/>
    <property type="project" value="UniProtKB-ARBA"/>
</dbReference>
<protein>
    <recommendedName>
        <fullName evidence="9">Peptidase S59 domain-containing protein</fullName>
    </recommendedName>
</protein>
<evidence type="ECO:0000259" key="9">
    <source>
        <dbReference type="PROSITE" id="PS51434"/>
    </source>
</evidence>
<evidence type="ECO:0000256" key="8">
    <source>
        <dbReference type="ARBA" id="ARBA00065263"/>
    </source>
</evidence>
<keyword evidence="4" id="KW-0653">Protein transport</keyword>
<evidence type="ECO:0000256" key="7">
    <source>
        <dbReference type="ARBA" id="ARBA00023242"/>
    </source>
</evidence>
<evidence type="ECO:0000313" key="11">
    <source>
        <dbReference type="Proteomes" id="UP000595140"/>
    </source>
</evidence>
<dbReference type="GO" id="GO:0005643">
    <property type="term" value="C:nuclear pore"/>
    <property type="evidence" value="ECO:0007669"/>
    <property type="project" value="UniProtKB-SubCell"/>
</dbReference>
<name>A0A484MFB5_9ASTE</name>
<dbReference type="Pfam" id="PF04096">
    <property type="entry name" value="Nucleoporin2"/>
    <property type="match status" value="1"/>
</dbReference>
<sequence>MEVGLDVIDLTPLSQFGCKRRKVSLNGVILGRGLVDCESSLPTLRSADYFTVPHLSELAARESKSPGYCSRVVDFTVGRIGFGSIRFIGETDIRGLDLESIVKVRRHEVVVYEDETSKPAVGVGLNKPAEVTLLLKLKHLYQDTEDSSRKLVETLKMKTKCQGAHFISFDREIGEWKFLVQHFSRFGFSEEDEEEDITMNDVSPEVLAPLDMNKGEDSDIAEEMSLTDPTLLSHSLPAHLGLDPVKMNEMRMLMFPSEEEDLGDYSGLPLHRRSRLNRESSKSPIFQKSNPHLIRKTPLALIEYNASSFGSSSPGSILMTQQNKGVLLRTTNSEGFKLDAKQQTPVMGSHSSNVVDAALFMGRSFRAGWGPNGILVHSGAPVGASESTISSIINLEKVSIGKVAKDTNHKVRDELVDFCFASPLALHKEIKHETQEIEVGSCSLKLQKLVCDRFILPEICRSYIEIVEKQLEVPGLSSSSPIVLMHQAMVWELIKVLFSSRHVNEKPKSLEVDDSEEEMMFEGKESTPDVDTEALPLIRRAEFSYWLQESVCHRVQEEVSSLDESSELQHIFLLLTGRQLDGAVELAASRGDVRLACLLSQAGGFTDNRVDIDKQFEIWRVNGLDFSFIETERVRLLQLLAGDIHMALQDVNIDWKRFLGLLMWYHLSPDTSLPLVFRSYQQLLNEGKAPSPVPIYIDEGLDAECLNPHKEEKYDLSYYLMLLHANQETDCGLLKPMFSAFASTNDPLDYHMIWHQRAVLEAVGAFSSNDLHVLDMGLVTQLLCLGQCHWAIYVVLHMPYREDCPCMHATVIREILFQYCETWSSQDSQRKFIEGLGIPSPWLHEALAMYYNYHGDCSKALEHFLKSGGYWQKSHTIFMTSVAHSLFLSGEHLEIFTLATSMESHKAEIEDWDLGAGIYLSFYLLRSSLNEENDTMNEKDSLQNKNNACADFISHLNESLALWNSKLPVDARVVYSKMGEEICNLLLGSSEEEDEGSTSEAQLCCYHDTVFKAPISQDLQNYHLQDAVSCFTSYLSELVS</sequence>
<dbReference type="EMBL" id="OOIL02003368">
    <property type="protein sequence ID" value="VFQ87287.1"/>
    <property type="molecule type" value="Genomic_DNA"/>
</dbReference>
<keyword evidence="7" id="KW-0539">Nucleus</keyword>
<keyword evidence="3" id="KW-0509">mRNA transport</keyword>
<keyword evidence="6" id="KW-0906">Nuclear pore complex</keyword>
<accession>A0A484MFB5</accession>
<evidence type="ECO:0000313" key="10">
    <source>
        <dbReference type="EMBL" id="VFQ87287.1"/>
    </source>
</evidence>
<evidence type="ECO:0000256" key="1">
    <source>
        <dbReference type="ARBA" id="ARBA00004567"/>
    </source>
</evidence>
<keyword evidence="5" id="KW-0811">Translocation</keyword>
<dbReference type="AlphaFoldDB" id="A0A484MFB5"/>
<evidence type="ECO:0000256" key="6">
    <source>
        <dbReference type="ARBA" id="ARBA00023132"/>
    </source>
</evidence>
<dbReference type="Proteomes" id="UP000595140">
    <property type="component" value="Unassembled WGS sequence"/>
</dbReference>
<dbReference type="SUPFAM" id="SSF82215">
    <property type="entry name" value="C-terminal autoproteolytic domain of nucleoporin nup98"/>
    <property type="match status" value="1"/>
</dbReference>
<dbReference type="Pfam" id="PF12110">
    <property type="entry name" value="Nup96"/>
    <property type="match status" value="1"/>
</dbReference>
<comment type="subunit">
    <text evidence="8">Part of the nuclear pore complex (NPC). The NPC has an eight-fold symmetrical structure comprising a central transport channel and two rings, the cytoplasmic and nuclear rings, to which eight filaments are attached. The cytoplasmic filaments have loose ends, while the nuclear filaments are joined in a distal ring, forming a nuclear basket. NPCs are highly dynamic in configuration and composition, and can be devided in 3 subcomplexes, the NUP62 subcomplex, the NUP107-160 subcomplex and the NUP93 subcomplex, containing approximately 30 different nucleoporin proteins.</text>
</comment>
<dbReference type="OrthoDB" id="3797628at2759"/>
<dbReference type="PANTHER" id="PTHR23198:SF26">
    <property type="entry name" value="NUCLEAR PORE COMPLEX PROTEIN NUP96"/>
    <property type="match status" value="1"/>
</dbReference>
<dbReference type="PROSITE" id="PS51434">
    <property type="entry name" value="NUP_C"/>
    <property type="match status" value="1"/>
</dbReference>
<keyword evidence="11" id="KW-1185">Reference proteome</keyword>
<evidence type="ECO:0000256" key="5">
    <source>
        <dbReference type="ARBA" id="ARBA00023010"/>
    </source>
</evidence>
<evidence type="ECO:0000256" key="2">
    <source>
        <dbReference type="ARBA" id="ARBA00022448"/>
    </source>
</evidence>
<dbReference type="InterPro" id="IPR021967">
    <property type="entry name" value="Nup98_C"/>
</dbReference>
<reference evidence="10 11" key="1">
    <citation type="submission" date="2018-04" db="EMBL/GenBank/DDBJ databases">
        <authorList>
            <person name="Vogel A."/>
        </authorList>
    </citation>
    <scope>NUCLEOTIDE SEQUENCE [LARGE SCALE GENOMIC DNA]</scope>
</reference>
<keyword evidence="2" id="KW-0813">Transport</keyword>
<dbReference type="PANTHER" id="PTHR23198">
    <property type="entry name" value="NUCLEOPORIN"/>
    <property type="match status" value="1"/>
</dbReference>
<comment type="subcellular location">
    <subcellularLocation>
        <location evidence="1">Nucleus</location>
        <location evidence="1">Nuclear pore complex</location>
    </subcellularLocation>
</comment>
<dbReference type="Gene3D" id="3.30.1610.10">
    <property type="entry name" value="Peptidase S59, nucleoporin"/>
    <property type="match status" value="1"/>
</dbReference>
<feature type="domain" description="Peptidase S59" evidence="9">
    <location>
        <begin position="46"/>
        <end position="183"/>
    </location>
</feature>
<organism evidence="10 11">
    <name type="scientific">Cuscuta campestris</name>
    <dbReference type="NCBI Taxonomy" id="132261"/>
    <lineage>
        <taxon>Eukaryota</taxon>
        <taxon>Viridiplantae</taxon>
        <taxon>Streptophyta</taxon>
        <taxon>Embryophyta</taxon>
        <taxon>Tracheophyta</taxon>
        <taxon>Spermatophyta</taxon>
        <taxon>Magnoliopsida</taxon>
        <taxon>eudicotyledons</taxon>
        <taxon>Gunneridae</taxon>
        <taxon>Pentapetalae</taxon>
        <taxon>asterids</taxon>
        <taxon>lamiids</taxon>
        <taxon>Solanales</taxon>
        <taxon>Convolvulaceae</taxon>
        <taxon>Cuscuteae</taxon>
        <taxon>Cuscuta</taxon>
        <taxon>Cuscuta subgen. Grammica</taxon>
        <taxon>Cuscuta sect. Cleistogrammica</taxon>
    </lineage>
</organism>
<dbReference type="InterPro" id="IPR007230">
    <property type="entry name" value="Nup98_auto-Pept-S59_dom"/>
</dbReference>
<dbReference type="FunFam" id="3.30.1610.10:FF:000002">
    <property type="entry name" value="nuclear pore complex protein NUP98A"/>
    <property type="match status" value="1"/>
</dbReference>
<dbReference type="GO" id="GO:0051028">
    <property type="term" value="P:mRNA transport"/>
    <property type="evidence" value="ECO:0007669"/>
    <property type="project" value="UniProtKB-KW"/>
</dbReference>
<dbReference type="GO" id="GO:0015031">
    <property type="term" value="P:protein transport"/>
    <property type="evidence" value="ECO:0007669"/>
    <property type="project" value="UniProtKB-KW"/>
</dbReference>
<dbReference type="GO" id="GO:0017056">
    <property type="term" value="F:structural constituent of nuclear pore"/>
    <property type="evidence" value="ECO:0007669"/>
    <property type="project" value="InterPro"/>
</dbReference>
<dbReference type="InterPro" id="IPR037665">
    <property type="entry name" value="Nucleoporin_S59-like"/>
</dbReference>
<dbReference type="InterPro" id="IPR036903">
    <property type="entry name" value="Nup98_auto-Pept-S59_dom_sf"/>
</dbReference>
<dbReference type="Gene3D" id="1.25.40.690">
    <property type="match status" value="1"/>
</dbReference>
<gene>
    <name evidence="10" type="ORF">CCAM_LOCUS29063</name>
</gene>
<evidence type="ECO:0000256" key="4">
    <source>
        <dbReference type="ARBA" id="ARBA00022927"/>
    </source>
</evidence>
<evidence type="ECO:0000256" key="3">
    <source>
        <dbReference type="ARBA" id="ARBA00022816"/>
    </source>
</evidence>
<proteinExistence type="predicted"/>